<protein>
    <submittedName>
        <fullName evidence="2">Uncharacterized protein</fullName>
    </submittedName>
</protein>
<evidence type="ECO:0000313" key="2">
    <source>
        <dbReference type="EMBL" id="KAJ1180895.1"/>
    </source>
</evidence>
<accession>A0AAV7TVV4</accession>
<organism evidence="2 3">
    <name type="scientific">Pleurodeles waltl</name>
    <name type="common">Iberian ribbed newt</name>
    <dbReference type="NCBI Taxonomy" id="8319"/>
    <lineage>
        <taxon>Eukaryota</taxon>
        <taxon>Metazoa</taxon>
        <taxon>Chordata</taxon>
        <taxon>Craniata</taxon>
        <taxon>Vertebrata</taxon>
        <taxon>Euteleostomi</taxon>
        <taxon>Amphibia</taxon>
        <taxon>Batrachia</taxon>
        <taxon>Caudata</taxon>
        <taxon>Salamandroidea</taxon>
        <taxon>Salamandridae</taxon>
        <taxon>Pleurodelinae</taxon>
        <taxon>Pleurodeles</taxon>
    </lineage>
</organism>
<feature type="region of interest" description="Disordered" evidence="1">
    <location>
        <begin position="1"/>
        <end position="26"/>
    </location>
</feature>
<reference evidence="2" key="1">
    <citation type="journal article" date="2022" name="bioRxiv">
        <title>Sequencing and chromosome-scale assembly of the giantPleurodeles waltlgenome.</title>
        <authorList>
            <person name="Brown T."/>
            <person name="Elewa A."/>
            <person name="Iarovenko S."/>
            <person name="Subramanian E."/>
            <person name="Araus A.J."/>
            <person name="Petzold A."/>
            <person name="Susuki M."/>
            <person name="Suzuki K.-i.T."/>
            <person name="Hayashi T."/>
            <person name="Toyoda A."/>
            <person name="Oliveira C."/>
            <person name="Osipova E."/>
            <person name="Leigh N.D."/>
            <person name="Simon A."/>
            <person name="Yun M.H."/>
        </authorList>
    </citation>
    <scope>NUCLEOTIDE SEQUENCE</scope>
    <source>
        <strain evidence="2">20211129_DDA</strain>
        <tissue evidence="2">Liver</tissue>
    </source>
</reference>
<dbReference type="EMBL" id="JANPWB010000006">
    <property type="protein sequence ID" value="KAJ1180895.1"/>
    <property type="molecule type" value="Genomic_DNA"/>
</dbReference>
<sequence length="139" mass="15014">MPRLDRSSPQRNRSLPAPSVTHSAGMGRGSDLSGLLVAGDGPGVVRNELISWAFVAYYQELYQADPLSPRDQQIPCLSLGDQDSLDAEVTCDKLCVALAQLQPGKALGTNGFLAEYWCLVWPQVGSLLLDMLQEGLLRG</sequence>
<evidence type="ECO:0000313" key="3">
    <source>
        <dbReference type="Proteomes" id="UP001066276"/>
    </source>
</evidence>
<keyword evidence="3" id="KW-1185">Reference proteome</keyword>
<dbReference type="AlphaFoldDB" id="A0AAV7TVV4"/>
<evidence type="ECO:0000256" key="1">
    <source>
        <dbReference type="SAM" id="MobiDB-lite"/>
    </source>
</evidence>
<name>A0AAV7TVV4_PLEWA</name>
<comment type="caution">
    <text evidence="2">The sequence shown here is derived from an EMBL/GenBank/DDBJ whole genome shotgun (WGS) entry which is preliminary data.</text>
</comment>
<dbReference type="Proteomes" id="UP001066276">
    <property type="component" value="Chromosome 3_2"/>
</dbReference>
<proteinExistence type="predicted"/>
<gene>
    <name evidence="2" type="ORF">NDU88_006106</name>
</gene>